<name>A0ABW3IAI9_9PAST</name>
<dbReference type="PROSITE" id="PS51350">
    <property type="entry name" value="PTS_HPR_DOM"/>
    <property type="match status" value="2"/>
</dbReference>
<dbReference type="Gene3D" id="3.30.1340.10">
    <property type="entry name" value="HPr-like"/>
    <property type="match status" value="2"/>
</dbReference>
<evidence type="ECO:0000256" key="5">
    <source>
        <dbReference type="ARBA" id="ARBA00022683"/>
    </source>
</evidence>
<dbReference type="Proteomes" id="UP001596996">
    <property type="component" value="Unassembled WGS sequence"/>
</dbReference>
<dbReference type="InterPro" id="IPR016152">
    <property type="entry name" value="PTrfase/Anion_transptr"/>
</dbReference>
<dbReference type="EMBL" id="JBHTJN010000025">
    <property type="protein sequence ID" value="MFD0966843.1"/>
    <property type="molecule type" value="Genomic_DNA"/>
</dbReference>
<feature type="domain" description="HPr" evidence="8">
    <location>
        <begin position="422"/>
        <end position="511"/>
    </location>
</feature>
<evidence type="ECO:0000259" key="7">
    <source>
        <dbReference type="PROSITE" id="PS51094"/>
    </source>
</evidence>
<comment type="caution">
    <text evidence="9">The sequence shown here is derived from an EMBL/GenBank/DDBJ whole genome shotgun (WGS) entry which is preliminary data.</text>
</comment>
<dbReference type="PROSITE" id="PS00372">
    <property type="entry name" value="PTS_EIIA_TYPE_2_HIS"/>
    <property type="match status" value="1"/>
</dbReference>
<keyword evidence="1" id="KW-0813">Transport</keyword>
<dbReference type="PIRSF" id="PIRSF000690">
    <property type="entry name" value="Fruc_PTS_diPryltransf"/>
    <property type="match status" value="1"/>
</dbReference>
<dbReference type="Pfam" id="PF00359">
    <property type="entry name" value="PTS_EIIA_2"/>
    <property type="match status" value="1"/>
</dbReference>
<protein>
    <submittedName>
        <fullName evidence="9">Fused PTS fructose transporter subunit IIA/HPr protein</fullName>
    </submittedName>
</protein>
<feature type="domain" description="PTS EIIA type-2" evidence="7">
    <location>
        <begin position="2"/>
        <end position="142"/>
    </location>
</feature>
<dbReference type="PANTHER" id="PTHR30181">
    <property type="entry name" value="MANNITOL PERMEASE IIC COMPONENT"/>
    <property type="match status" value="1"/>
</dbReference>
<keyword evidence="6" id="KW-0418">Kinase</keyword>
<dbReference type="InterPro" id="IPR035895">
    <property type="entry name" value="HPr-like_sf"/>
</dbReference>
<dbReference type="PANTHER" id="PTHR30181:SF3">
    <property type="entry name" value="MULTIPHOSPHORYL TRANSFER PROTEIN"/>
    <property type="match status" value="1"/>
</dbReference>
<dbReference type="CDD" id="cd00367">
    <property type="entry name" value="PTS-HPr_like"/>
    <property type="match status" value="2"/>
</dbReference>
<keyword evidence="4" id="KW-0808">Transferase</keyword>
<accession>A0ABW3IAI9</accession>
<evidence type="ECO:0000256" key="6">
    <source>
        <dbReference type="ARBA" id="ARBA00022777"/>
    </source>
</evidence>
<organism evidence="9 10">
    <name type="scientific">Seminibacterium arietis</name>
    <dbReference type="NCBI Taxonomy" id="1173502"/>
    <lineage>
        <taxon>Bacteria</taxon>
        <taxon>Pseudomonadati</taxon>
        <taxon>Pseudomonadota</taxon>
        <taxon>Gammaproteobacteria</taxon>
        <taxon>Pasteurellales</taxon>
        <taxon>Pasteurellaceae</taxon>
        <taxon>Seminibacterium</taxon>
    </lineage>
</organism>
<feature type="domain" description="HPr" evidence="8">
    <location>
        <begin position="302"/>
        <end position="392"/>
    </location>
</feature>
<dbReference type="InterPro" id="IPR050893">
    <property type="entry name" value="Sugar_PTS"/>
</dbReference>
<dbReference type="InterPro" id="IPR002178">
    <property type="entry name" value="PTS_EIIA_type-2_dom"/>
</dbReference>
<dbReference type="NCBIfam" id="NF010351">
    <property type="entry name" value="PRK13779.1"/>
    <property type="match status" value="1"/>
</dbReference>
<reference evidence="10" key="1">
    <citation type="journal article" date="2019" name="Int. J. Syst. Evol. Microbiol.">
        <title>The Global Catalogue of Microorganisms (GCM) 10K type strain sequencing project: providing services to taxonomists for standard genome sequencing and annotation.</title>
        <authorList>
            <consortium name="The Broad Institute Genomics Platform"/>
            <consortium name="The Broad Institute Genome Sequencing Center for Infectious Disease"/>
            <person name="Wu L."/>
            <person name="Ma J."/>
        </authorList>
    </citation>
    <scope>NUCLEOTIDE SEQUENCE [LARGE SCALE GENOMIC DNA]</scope>
    <source>
        <strain evidence="10">CCUG 61707</strain>
    </source>
</reference>
<dbReference type="PROSITE" id="PS51094">
    <property type="entry name" value="PTS_EIIA_TYPE_2"/>
    <property type="match status" value="1"/>
</dbReference>
<dbReference type="InterPro" id="IPR000032">
    <property type="entry name" value="HPr-like"/>
</dbReference>
<dbReference type="InterPro" id="IPR001020">
    <property type="entry name" value="PTS_HPr_His_P_site"/>
</dbReference>
<sequence>MLNLSEKNVHLSAQAENKQEVISLAANALEQAGYVESGYLAGMLERETQTSTYLGNGIAIPHGTVATRSMVKNTGVQIFQFPQGIEWGEGNKAYIVIAIAARSDEHLSLLRRLTHVLADEEAAKKLVETRDFTEFKAILTGKSRDESIINSETINLNIDTKSLLTLTAINAGELQKQSAVDNTFISEVISTSALPLGQGLWITDALVGNKKNAIAFSRASAEFTHNGKKVQGVLTVSAINDQINQKLTYLLKPEVQQILLSGTCDQILTAFGILSTNSTQENHSNKTEHSSVQSNNTPSVGSVIGLFTIRNEHGLHARPTALLINEAKKFNANITVENISRNTAPVNAKSLIKIVGLGATQGHRLRFVAEGDDAMAAIKAIGQSIAAGLGETPSMTSLLEEDSIEEVSTTVAPVAEEITGNSVEGVFVITNEHGLHARPATALVNEVKKYHSSIAVQNLDRLNPLVSAKSLMKIVALGAVKGHRLRFVASGEDAQEAIEGIGNVIESGLGE</sequence>
<evidence type="ECO:0000256" key="3">
    <source>
        <dbReference type="ARBA" id="ARBA00022597"/>
    </source>
</evidence>
<dbReference type="Gene3D" id="3.40.930.10">
    <property type="entry name" value="Mannitol-specific EII, Chain A"/>
    <property type="match status" value="1"/>
</dbReference>
<dbReference type="InterPro" id="IPR016258">
    <property type="entry name" value="FruB"/>
</dbReference>
<dbReference type="CDD" id="cd00211">
    <property type="entry name" value="PTS_IIA_fru"/>
    <property type="match status" value="1"/>
</dbReference>
<proteinExistence type="predicted"/>
<evidence type="ECO:0000256" key="2">
    <source>
        <dbReference type="ARBA" id="ARBA00022553"/>
    </source>
</evidence>
<dbReference type="SUPFAM" id="SSF55594">
    <property type="entry name" value="HPr-like"/>
    <property type="match status" value="2"/>
</dbReference>
<keyword evidence="3" id="KW-0762">Sugar transport</keyword>
<evidence type="ECO:0000259" key="8">
    <source>
        <dbReference type="PROSITE" id="PS51350"/>
    </source>
</evidence>
<evidence type="ECO:0000256" key="1">
    <source>
        <dbReference type="ARBA" id="ARBA00022448"/>
    </source>
</evidence>
<dbReference type="NCBIfam" id="NF008319">
    <property type="entry name" value="PRK11109.1"/>
    <property type="match status" value="1"/>
</dbReference>
<dbReference type="RefSeq" id="WP_380821703.1">
    <property type="nucleotide sequence ID" value="NZ_JBHTJN010000025.1"/>
</dbReference>
<dbReference type="SUPFAM" id="SSF55804">
    <property type="entry name" value="Phoshotransferase/anion transport protein"/>
    <property type="match status" value="2"/>
</dbReference>
<dbReference type="PROSITE" id="PS00369">
    <property type="entry name" value="PTS_HPR_HIS"/>
    <property type="match status" value="2"/>
</dbReference>
<keyword evidence="5" id="KW-0598">Phosphotransferase system</keyword>
<dbReference type="NCBIfam" id="TIGR01003">
    <property type="entry name" value="PTS_HPr_family"/>
    <property type="match status" value="2"/>
</dbReference>
<dbReference type="PRINTS" id="PR00107">
    <property type="entry name" value="PHOSPHOCPHPR"/>
</dbReference>
<evidence type="ECO:0000313" key="10">
    <source>
        <dbReference type="Proteomes" id="UP001596996"/>
    </source>
</evidence>
<dbReference type="Pfam" id="PF00381">
    <property type="entry name" value="PTS-HPr"/>
    <property type="match status" value="2"/>
</dbReference>
<evidence type="ECO:0000313" key="9">
    <source>
        <dbReference type="EMBL" id="MFD0966843.1"/>
    </source>
</evidence>
<keyword evidence="2" id="KW-0597">Phosphoprotein</keyword>
<evidence type="ECO:0000256" key="4">
    <source>
        <dbReference type="ARBA" id="ARBA00022679"/>
    </source>
</evidence>
<gene>
    <name evidence="9" type="primary">fruB</name>
    <name evidence="9" type="ORF">ACFQ02_08355</name>
</gene>
<keyword evidence="10" id="KW-1185">Reference proteome</keyword>